<dbReference type="PANTHER" id="PTHR43377">
    <property type="entry name" value="BILIVERDIN REDUCTASE A"/>
    <property type="match status" value="1"/>
</dbReference>
<evidence type="ECO:0000313" key="3">
    <source>
        <dbReference type="EMBL" id="EMR72587.1"/>
    </source>
</evidence>
<dbReference type="InterPro" id="IPR004104">
    <property type="entry name" value="Gfo/Idh/MocA-like_OxRdtase_C"/>
</dbReference>
<evidence type="ECO:0000259" key="1">
    <source>
        <dbReference type="Pfam" id="PF01408"/>
    </source>
</evidence>
<dbReference type="GO" id="GO:0000166">
    <property type="term" value="F:nucleotide binding"/>
    <property type="evidence" value="ECO:0007669"/>
    <property type="project" value="InterPro"/>
</dbReference>
<dbReference type="Gene3D" id="3.40.50.720">
    <property type="entry name" value="NAD(P)-binding Rossmann-like Domain"/>
    <property type="match status" value="1"/>
</dbReference>
<reference evidence="4" key="1">
    <citation type="journal article" date="2013" name="Genome Announc.">
        <title>Draft genome sequence of the grapevine dieback fungus Eutypa lata UCR-EL1.</title>
        <authorList>
            <person name="Blanco-Ulate B."/>
            <person name="Rolshausen P.E."/>
            <person name="Cantu D."/>
        </authorList>
    </citation>
    <scope>NUCLEOTIDE SEQUENCE [LARGE SCALE GENOMIC DNA]</scope>
    <source>
        <strain evidence="4">UCR-EL1</strain>
    </source>
</reference>
<dbReference type="InterPro" id="IPR051450">
    <property type="entry name" value="Gfo/Idh/MocA_Oxidoreductases"/>
</dbReference>
<keyword evidence="4" id="KW-1185">Reference proteome</keyword>
<dbReference type="HOGENOM" id="CLU_052304_0_0_1"/>
<gene>
    <name evidence="3" type="ORF">UCREL1_357</name>
</gene>
<dbReference type="eggNOG" id="ENOG502QV7T">
    <property type="taxonomic scope" value="Eukaryota"/>
</dbReference>
<feature type="domain" description="Gfo/Idh/MocA-like oxidoreductase C-terminal" evidence="2">
    <location>
        <begin position="147"/>
        <end position="435"/>
    </location>
</feature>
<evidence type="ECO:0000313" key="4">
    <source>
        <dbReference type="Proteomes" id="UP000012174"/>
    </source>
</evidence>
<dbReference type="Proteomes" id="UP000012174">
    <property type="component" value="Unassembled WGS sequence"/>
</dbReference>
<dbReference type="Gene3D" id="3.30.360.10">
    <property type="entry name" value="Dihydrodipicolinate Reductase, domain 2"/>
    <property type="match status" value="1"/>
</dbReference>
<dbReference type="AlphaFoldDB" id="M7T7H8"/>
<protein>
    <submittedName>
        <fullName evidence="3">Putative oxidoreductase domain-containing protein</fullName>
    </submittedName>
</protein>
<dbReference type="Pfam" id="PF01408">
    <property type="entry name" value="GFO_IDH_MocA"/>
    <property type="match status" value="1"/>
</dbReference>
<evidence type="ECO:0000259" key="2">
    <source>
        <dbReference type="Pfam" id="PF02894"/>
    </source>
</evidence>
<sequence>MASPQVKRYVIVGMGVRSAFYFQSIIQDFKDFAKLVGICDTNQTRMNAANDRIVELGEERMPTYKAEDFDKMVAEQKPDVVIVTTIDLYHHVYCIRAMELGCDAITEKPMTIDEEKLQAMIDAEKRTGKQVRVLFNYRYAPHHTKMRELIDSGVVGEITTVHMDWVLDCPHGSDFMRRWHREKSNSGGIQMHKSIHHFDLVHYWLNTEPETVYCVGSLRFYGKENAQKRGVANLGERYLDNAEAKSDPFAIHIDESDQLKKLYLDAEHEDGYIRDRNCFADGITIEDTLSMVITYKNRAVMTYNTYGYAPWEGYRCVFNGTNGRIEINVVESGYSATNEPGARKDVDAGKKDYIQPGVEETKIVVYPLFGEPYVVDVEKKEGGHGGGDPVLLQDVLVGDTKDSFKRAAYIRDGGNAVLVGVGANHSMKNGMPIKVQDLVHW</sequence>
<dbReference type="InterPro" id="IPR000683">
    <property type="entry name" value="Gfo/Idh/MocA-like_OxRdtase_N"/>
</dbReference>
<accession>M7T7H8</accession>
<proteinExistence type="predicted"/>
<dbReference type="InterPro" id="IPR036291">
    <property type="entry name" value="NAD(P)-bd_dom_sf"/>
</dbReference>
<dbReference type="OrthoDB" id="408743at2759"/>
<organism evidence="3 4">
    <name type="scientific">Eutypa lata (strain UCR-EL1)</name>
    <name type="common">Grapevine dieback disease fungus</name>
    <name type="synonym">Eutypa armeniacae</name>
    <dbReference type="NCBI Taxonomy" id="1287681"/>
    <lineage>
        <taxon>Eukaryota</taxon>
        <taxon>Fungi</taxon>
        <taxon>Dikarya</taxon>
        <taxon>Ascomycota</taxon>
        <taxon>Pezizomycotina</taxon>
        <taxon>Sordariomycetes</taxon>
        <taxon>Xylariomycetidae</taxon>
        <taxon>Xylariales</taxon>
        <taxon>Diatrypaceae</taxon>
        <taxon>Eutypa</taxon>
    </lineage>
</organism>
<dbReference type="KEGG" id="ela:UCREL1_357"/>
<name>M7T7H8_EUTLA</name>
<dbReference type="SUPFAM" id="SSF51735">
    <property type="entry name" value="NAD(P)-binding Rossmann-fold domains"/>
    <property type="match status" value="1"/>
</dbReference>
<dbReference type="SUPFAM" id="SSF55347">
    <property type="entry name" value="Glyceraldehyde-3-phosphate dehydrogenase-like, C-terminal domain"/>
    <property type="match status" value="1"/>
</dbReference>
<dbReference type="Pfam" id="PF02894">
    <property type="entry name" value="GFO_IDH_MocA_C"/>
    <property type="match status" value="1"/>
</dbReference>
<dbReference type="PANTHER" id="PTHR43377:SF2">
    <property type="entry name" value="BINDING ROSSMANN FOLD OXIDOREDUCTASE, PUTATIVE (AFU_ORTHOLOGUE AFUA_4G00560)-RELATED"/>
    <property type="match status" value="1"/>
</dbReference>
<dbReference type="EMBL" id="KB705422">
    <property type="protein sequence ID" value="EMR72587.1"/>
    <property type="molecule type" value="Genomic_DNA"/>
</dbReference>
<feature type="domain" description="Gfo/Idh/MocA-like oxidoreductase N-terminal" evidence="1">
    <location>
        <begin position="8"/>
        <end position="134"/>
    </location>
</feature>
<dbReference type="OMA" id="NRAVMTY"/>